<keyword evidence="3" id="KW-1185">Reference proteome</keyword>
<sequence length="664" mass="72072">MVLSIAFSLPTQARIIRIEITSVQSPTFEGKAFGRVGAYEKLRGKAYGELDPTSPPNALITDIALAPRNGKGMVAYVMDIYILKPIDLSKGNHKLFLEINNRGGKLVGGFNKSSGGNDPTTAAQAGEGFLMNKGYTLALNGWDCSAPPANNNLTISVPVAQNADGSSITGPSYEYISFDNATSLSYSLAYPAATLDQSKATLTVRDRLGDAPSVIPANGWEYTNDKTIRLLPAGTSFRQSAIYEFHYTAKNPVVAGIGFAATRDFVSFLRYATTDDFGNRNPLANDIQYTFSYSVSQPARYVNDFQTLGFNADEQNRRVLDGIENWLGGASGIALNYRFAQPSRTERNRQNHLYPEGVFPFAYPVLTDPLTGRTAGRLARCTASNTCPKVFEINSSNEYWVKAASLLHTDSQGQDLPDPDNVRFYLVAGAQHGTGNATSKGICQQFQNPTNAEPTLRALFMALDAWVTKGVAPPASQVPRQSTKTAALAVPQPGSQTGAVPQAALGWPTLPGVTYTGLVTTRYLLDFGPSFDQGLLTTFPTSVAGRPSYVNFVSKVDKDGNEVAGIRLPPVAVPIATTTGWALRRSEYGENDGCEGSGQYIPFNMTKAERLLANDPRLSVQERYQTHEDYVEAVRKSVQKLVEQRFLLAEDAEAYVKAAQESKM</sequence>
<evidence type="ECO:0000259" key="1">
    <source>
        <dbReference type="Pfam" id="PF20091"/>
    </source>
</evidence>
<dbReference type="STRING" id="1379870.SD10_06185"/>
<dbReference type="KEGG" id="srd:SD10_06185"/>
<dbReference type="HOGENOM" id="CLU_025858_0_0_10"/>
<dbReference type="PATRIC" id="fig|1379870.5.peg.1339"/>
<gene>
    <name evidence="2" type="ORF">SD10_06185</name>
</gene>
<proteinExistence type="predicted"/>
<dbReference type="AlphaFoldDB" id="A0A0E3ZZS6"/>
<dbReference type="Proteomes" id="UP000033054">
    <property type="component" value="Chromosome"/>
</dbReference>
<dbReference type="EMBL" id="CP010429">
    <property type="protein sequence ID" value="AKD58363.1"/>
    <property type="molecule type" value="Genomic_DNA"/>
</dbReference>
<accession>A0A0E3ZZS6</accession>
<dbReference type="InterPro" id="IPR045394">
    <property type="entry name" value="Abhydrolase_dom"/>
</dbReference>
<feature type="domain" description="Alpha/beta hydrolase" evidence="1">
    <location>
        <begin position="255"/>
        <end position="656"/>
    </location>
</feature>
<organism evidence="2 3">
    <name type="scientific">Spirosoma radiotolerans</name>
    <dbReference type="NCBI Taxonomy" id="1379870"/>
    <lineage>
        <taxon>Bacteria</taxon>
        <taxon>Pseudomonadati</taxon>
        <taxon>Bacteroidota</taxon>
        <taxon>Cytophagia</taxon>
        <taxon>Cytophagales</taxon>
        <taxon>Cytophagaceae</taxon>
        <taxon>Spirosoma</taxon>
    </lineage>
</organism>
<reference evidence="2 3" key="1">
    <citation type="journal article" date="2014" name="Curr. Microbiol.">
        <title>Spirosoma radiotolerans sp. nov., a gamma-radiation-resistant bacterium isolated from gamma ray-irradiated soil.</title>
        <authorList>
            <person name="Lee J.J."/>
            <person name="Srinivasan S."/>
            <person name="Lim S."/>
            <person name="Joe M."/>
            <person name="Im S."/>
            <person name="Bae S.I."/>
            <person name="Park K.R."/>
            <person name="Han J.H."/>
            <person name="Park S.H."/>
            <person name="Joo B.M."/>
            <person name="Park S.J."/>
            <person name="Kim M.K."/>
        </authorList>
    </citation>
    <scope>NUCLEOTIDE SEQUENCE [LARGE SCALE GENOMIC DNA]</scope>
    <source>
        <strain evidence="2 3">DG5A</strain>
    </source>
</reference>
<evidence type="ECO:0000313" key="2">
    <source>
        <dbReference type="EMBL" id="AKD58363.1"/>
    </source>
</evidence>
<name>A0A0E3ZZS6_9BACT</name>
<evidence type="ECO:0000313" key="3">
    <source>
        <dbReference type="Proteomes" id="UP000033054"/>
    </source>
</evidence>
<protein>
    <recommendedName>
        <fullName evidence="1">Alpha/beta hydrolase domain-containing protein</fullName>
    </recommendedName>
</protein>
<dbReference type="Pfam" id="PF20091">
    <property type="entry name" value="Abhydrolase_10"/>
    <property type="match status" value="1"/>
</dbReference>